<evidence type="ECO:0000256" key="1">
    <source>
        <dbReference type="SAM" id="MobiDB-lite"/>
    </source>
</evidence>
<feature type="compositionally biased region" description="Low complexity" evidence="1">
    <location>
        <begin position="151"/>
        <end position="165"/>
    </location>
</feature>
<dbReference type="WBParaSite" id="jg9215">
    <property type="protein sequence ID" value="jg9215"/>
    <property type="gene ID" value="jg9215"/>
</dbReference>
<feature type="signal peptide" evidence="2">
    <location>
        <begin position="1"/>
        <end position="17"/>
    </location>
</feature>
<reference evidence="4" key="1">
    <citation type="submission" date="2022-11" db="UniProtKB">
        <authorList>
            <consortium name="WormBaseParasite"/>
        </authorList>
    </citation>
    <scope>IDENTIFICATION</scope>
</reference>
<feature type="region of interest" description="Disordered" evidence="1">
    <location>
        <begin position="219"/>
        <end position="288"/>
    </location>
</feature>
<sequence>MALSSSSCLLLAHLSVARVLINHSETFEKTHVIGDFVIEEDLEPFPCEHKQLLDALAAFQSVDEEEEELEDDEPSRESDLLPSINNRPPVAQPVAKDEPDNNEANDEDDSDEKMYSTEKKKKMRKKKSELESDRRPPSGQHSSPRPKKRTISSSSSRATTPAVVSNKKPAATNTTPEKKVRRRKELEGLLKMDFGPGKTPFQTTSVEKYTDEIMVEAQKNVPTYDERLARRSSESSHINLPVPTTAAPSTSKGVKQKESKPVGRPPCVHSNDSATDDTPLPNHLARKS</sequence>
<organism evidence="3 4">
    <name type="scientific">Ditylenchus dipsaci</name>
    <dbReference type="NCBI Taxonomy" id="166011"/>
    <lineage>
        <taxon>Eukaryota</taxon>
        <taxon>Metazoa</taxon>
        <taxon>Ecdysozoa</taxon>
        <taxon>Nematoda</taxon>
        <taxon>Chromadorea</taxon>
        <taxon>Rhabditida</taxon>
        <taxon>Tylenchina</taxon>
        <taxon>Tylenchomorpha</taxon>
        <taxon>Sphaerularioidea</taxon>
        <taxon>Anguinidae</taxon>
        <taxon>Anguininae</taxon>
        <taxon>Ditylenchus</taxon>
    </lineage>
</organism>
<evidence type="ECO:0000313" key="3">
    <source>
        <dbReference type="Proteomes" id="UP000887574"/>
    </source>
</evidence>
<feature type="compositionally biased region" description="Acidic residues" evidence="1">
    <location>
        <begin position="62"/>
        <end position="74"/>
    </location>
</feature>
<keyword evidence="3" id="KW-1185">Reference proteome</keyword>
<evidence type="ECO:0000256" key="2">
    <source>
        <dbReference type="SAM" id="SignalP"/>
    </source>
</evidence>
<dbReference type="AlphaFoldDB" id="A0A915EUS6"/>
<feature type="chain" id="PRO_5037067708" evidence="2">
    <location>
        <begin position="18"/>
        <end position="288"/>
    </location>
</feature>
<protein>
    <submittedName>
        <fullName evidence="4">Uncharacterized protein</fullName>
    </submittedName>
</protein>
<accession>A0A915EUS6</accession>
<feature type="region of interest" description="Disordered" evidence="1">
    <location>
        <begin position="62"/>
        <end position="205"/>
    </location>
</feature>
<dbReference type="Proteomes" id="UP000887574">
    <property type="component" value="Unplaced"/>
</dbReference>
<feature type="compositionally biased region" description="Basic and acidic residues" evidence="1">
    <location>
        <begin position="224"/>
        <end position="234"/>
    </location>
</feature>
<name>A0A915EUS6_9BILA</name>
<proteinExistence type="predicted"/>
<feature type="compositionally biased region" description="Acidic residues" evidence="1">
    <location>
        <begin position="100"/>
        <end position="111"/>
    </location>
</feature>
<evidence type="ECO:0000313" key="4">
    <source>
        <dbReference type="WBParaSite" id="jg9215"/>
    </source>
</evidence>
<keyword evidence="2" id="KW-0732">Signal</keyword>